<dbReference type="RefSeq" id="WP_367594666.1">
    <property type="nucleotide sequence ID" value="NZ_JBFMVT010000002.1"/>
</dbReference>
<evidence type="ECO:0000313" key="2">
    <source>
        <dbReference type="EMBL" id="MEW7312424.1"/>
    </source>
</evidence>
<feature type="region of interest" description="Disordered" evidence="1">
    <location>
        <begin position="280"/>
        <end position="311"/>
    </location>
</feature>
<proteinExistence type="predicted"/>
<organism evidence="2 3">
    <name type="scientific">Buttiauxella gaviniae</name>
    <dbReference type="NCBI Taxonomy" id="82990"/>
    <lineage>
        <taxon>Bacteria</taxon>
        <taxon>Pseudomonadati</taxon>
        <taxon>Pseudomonadota</taxon>
        <taxon>Gammaproteobacteria</taxon>
        <taxon>Enterobacterales</taxon>
        <taxon>Enterobacteriaceae</taxon>
        <taxon>Buttiauxella</taxon>
    </lineage>
</organism>
<keyword evidence="3" id="KW-1185">Reference proteome</keyword>
<name>A0ABV3NSA5_9ENTR</name>
<evidence type="ECO:0000313" key="3">
    <source>
        <dbReference type="Proteomes" id="UP001555342"/>
    </source>
</evidence>
<reference evidence="2 3" key="1">
    <citation type="submission" date="2024-07" db="EMBL/GenBank/DDBJ databases">
        <authorList>
            <person name="Wang L."/>
        </authorList>
    </citation>
    <scope>NUCLEOTIDE SEQUENCE [LARGE SCALE GENOMIC DNA]</scope>
    <source>
        <strain evidence="2 3">WL359</strain>
    </source>
</reference>
<gene>
    <name evidence="2" type="ORF">AB1E22_06815</name>
</gene>
<sequence length="329" mass="37571">MPVQRQGIVNAARTNDTPGSIVRVVSAQAQTSWVNPSENTVYSIKKDATLPEIIFEFRTDQSGPYQWTWSIKWDAKASGLRERSRNGKVLKTFSKNGTFSSAEKIWNVDFGEETIGGELTVKVKIGNVEIERRVSIIGQNPDLEDITTFINGEEGLSGFDKLLEQETAAKHFINFDSQPITSFDQGYGITQMTNPVPTYTQVWSWKENILGGATLYRQKRQEAENYLSAHGRSYTEDQLQHETFSRWNGGSYYVWDQVQLQWVRRNNILCDTHTGNIGWDMNNPENTNRTEGELHERDNENYPSGTAGQNDEHPWRYTGICYADHILDE</sequence>
<comment type="caution">
    <text evidence="2">The sequence shown here is derived from an EMBL/GenBank/DDBJ whole genome shotgun (WGS) entry which is preliminary data.</text>
</comment>
<accession>A0ABV3NSA5</accession>
<dbReference type="EMBL" id="JBFMVT010000002">
    <property type="protein sequence ID" value="MEW7312424.1"/>
    <property type="molecule type" value="Genomic_DNA"/>
</dbReference>
<evidence type="ECO:0000256" key="1">
    <source>
        <dbReference type="SAM" id="MobiDB-lite"/>
    </source>
</evidence>
<feature type="compositionally biased region" description="Basic and acidic residues" evidence="1">
    <location>
        <begin position="288"/>
        <end position="300"/>
    </location>
</feature>
<protein>
    <submittedName>
        <fullName evidence="2">Uncharacterized protein</fullName>
    </submittedName>
</protein>
<dbReference type="Proteomes" id="UP001555342">
    <property type="component" value="Unassembled WGS sequence"/>
</dbReference>